<reference evidence="1" key="1">
    <citation type="submission" date="2020-04" db="EMBL/GenBank/DDBJ databases">
        <authorList>
            <person name="Alioto T."/>
            <person name="Alioto T."/>
            <person name="Gomez Garrido J."/>
        </authorList>
    </citation>
    <scope>NUCLEOTIDE SEQUENCE</scope>
    <source>
        <strain evidence="1">A484AB</strain>
    </source>
</reference>
<keyword evidence="2" id="KW-1185">Reference proteome</keyword>
<dbReference type="EMBL" id="CACRXK020007255">
    <property type="protein sequence ID" value="CAB4011751.1"/>
    <property type="molecule type" value="Genomic_DNA"/>
</dbReference>
<dbReference type="OrthoDB" id="5966772at2759"/>
<gene>
    <name evidence="1" type="ORF">PACLA_8A021501</name>
</gene>
<proteinExistence type="predicted"/>
<organism evidence="1 2">
    <name type="scientific">Paramuricea clavata</name>
    <name type="common">Red gorgonian</name>
    <name type="synonym">Violescent sea-whip</name>
    <dbReference type="NCBI Taxonomy" id="317549"/>
    <lineage>
        <taxon>Eukaryota</taxon>
        <taxon>Metazoa</taxon>
        <taxon>Cnidaria</taxon>
        <taxon>Anthozoa</taxon>
        <taxon>Octocorallia</taxon>
        <taxon>Malacalcyonacea</taxon>
        <taxon>Plexauridae</taxon>
        <taxon>Paramuricea</taxon>
    </lineage>
</organism>
<comment type="caution">
    <text evidence="1">The sequence shown here is derived from an EMBL/GenBank/DDBJ whole genome shotgun (WGS) entry which is preliminary data.</text>
</comment>
<dbReference type="AlphaFoldDB" id="A0A7D9EMZ2"/>
<sequence length="167" mass="18794">MVDYVSSGVCKREKLLSYFGHSVSNYVPEHTCCDVHAKTCECDECLLHATSEILEELFCSDDQERQEEEVSSSELAQVTPQLSMDKKTLLRERLVDFRQSLHGSGRSCVGSVSLCTGFSTELLEEIVENANNFKSVDDICNQLPLFNTDHAVSIFKILEDLQCENCQ</sequence>
<accession>A0A7D9EMZ2</accession>
<name>A0A7D9EMZ2_PARCT</name>
<evidence type="ECO:0000313" key="1">
    <source>
        <dbReference type="EMBL" id="CAB4011751.1"/>
    </source>
</evidence>
<protein>
    <submittedName>
        <fullName evidence="1">Uncharacterized protein</fullName>
    </submittedName>
</protein>
<evidence type="ECO:0000313" key="2">
    <source>
        <dbReference type="Proteomes" id="UP001152795"/>
    </source>
</evidence>
<dbReference type="Proteomes" id="UP001152795">
    <property type="component" value="Unassembled WGS sequence"/>
</dbReference>